<accession>A0AA50KRF5</accession>
<gene>
    <name evidence="2" type="ORF">PU634_04860</name>
</gene>
<proteinExistence type="predicted"/>
<reference evidence="2 3" key="1">
    <citation type="submission" date="2023-02" db="EMBL/GenBank/DDBJ databases">
        <title>Complete genome sequence of a novel bacterium Oceanimonas sp. NTOU-MSR1 isolated from marine coast sediment.</title>
        <authorList>
            <person name="Yang H.-T."/>
            <person name="Chen Y.-L."/>
            <person name="Ho Y.-N."/>
        </authorList>
    </citation>
    <scope>NUCLEOTIDE SEQUENCE [LARGE SCALE GENOMIC DNA]</scope>
    <source>
        <strain evidence="2 3">NTOU-MSR1</strain>
    </source>
</reference>
<protein>
    <submittedName>
        <fullName evidence="2">Uncharacterized protein</fullName>
    </submittedName>
</protein>
<feature type="region of interest" description="Disordered" evidence="1">
    <location>
        <begin position="20"/>
        <end position="57"/>
    </location>
</feature>
<keyword evidence="3" id="KW-1185">Reference proteome</keyword>
<dbReference type="EMBL" id="CP118224">
    <property type="protein sequence ID" value="WMC11697.1"/>
    <property type="molecule type" value="Genomic_DNA"/>
</dbReference>
<sequence length="57" mass="6602">MTDISKKITDLEASIARQRESAAYAEGSSYREEMSRLSRMERELHQLKKERDANAIT</sequence>
<name>A0AA50KRF5_9GAMM</name>
<dbReference type="Proteomes" id="UP001223802">
    <property type="component" value="Chromosome"/>
</dbReference>
<evidence type="ECO:0000313" key="2">
    <source>
        <dbReference type="EMBL" id="WMC11697.1"/>
    </source>
</evidence>
<feature type="compositionally biased region" description="Basic and acidic residues" evidence="1">
    <location>
        <begin position="29"/>
        <end position="57"/>
    </location>
</feature>
<evidence type="ECO:0000313" key="3">
    <source>
        <dbReference type="Proteomes" id="UP001223802"/>
    </source>
</evidence>
<organism evidence="2 3">
    <name type="scientific">Oceanimonas pelagia</name>
    <dbReference type="NCBI Taxonomy" id="3028314"/>
    <lineage>
        <taxon>Bacteria</taxon>
        <taxon>Pseudomonadati</taxon>
        <taxon>Pseudomonadota</taxon>
        <taxon>Gammaproteobacteria</taxon>
        <taxon>Aeromonadales</taxon>
        <taxon>Aeromonadaceae</taxon>
        <taxon>Oceanimonas</taxon>
    </lineage>
</organism>
<dbReference type="RefSeq" id="WP_306762932.1">
    <property type="nucleotide sequence ID" value="NZ_CP118224.1"/>
</dbReference>
<dbReference type="KEGG" id="ope:PU634_04860"/>
<dbReference type="AlphaFoldDB" id="A0AA50KRF5"/>
<evidence type="ECO:0000256" key="1">
    <source>
        <dbReference type="SAM" id="MobiDB-lite"/>
    </source>
</evidence>